<feature type="non-terminal residue" evidence="2">
    <location>
        <position position="1"/>
    </location>
</feature>
<dbReference type="EMBL" id="OW152814">
    <property type="protein sequence ID" value="CAH2050449.1"/>
    <property type="molecule type" value="Genomic_DNA"/>
</dbReference>
<protein>
    <submittedName>
        <fullName evidence="2">Uncharacterized protein</fullName>
    </submittedName>
</protein>
<name>A0ABN8IG31_9NEOP</name>
<sequence>MFLLLNKAKKKDEITNVSSDEYRAQSLCSEDDAEGYQLISYTGNIPYFEDINIPDLEGDNSQEASLAPSPNSSTLNTPLVEIKSPSYTRKT</sequence>
<evidence type="ECO:0000313" key="3">
    <source>
        <dbReference type="Proteomes" id="UP000837857"/>
    </source>
</evidence>
<proteinExistence type="predicted"/>
<accession>A0ABN8IG31</accession>
<gene>
    <name evidence="2" type="ORF">IPOD504_LOCUS7463</name>
</gene>
<evidence type="ECO:0000313" key="2">
    <source>
        <dbReference type="EMBL" id="CAH2050449.1"/>
    </source>
</evidence>
<keyword evidence="3" id="KW-1185">Reference proteome</keyword>
<reference evidence="2" key="1">
    <citation type="submission" date="2022-03" db="EMBL/GenBank/DDBJ databases">
        <authorList>
            <person name="Martin H S."/>
        </authorList>
    </citation>
    <scope>NUCLEOTIDE SEQUENCE</scope>
</reference>
<evidence type="ECO:0000256" key="1">
    <source>
        <dbReference type="SAM" id="MobiDB-lite"/>
    </source>
</evidence>
<feature type="compositionally biased region" description="Polar residues" evidence="1">
    <location>
        <begin position="59"/>
        <end position="77"/>
    </location>
</feature>
<organism evidence="2 3">
    <name type="scientific">Iphiclides podalirius</name>
    <name type="common">scarce swallowtail</name>
    <dbReference type="NCBI Taxonomy" id="110791"/>
    <lineage>
        <taxon>Eukaryota</taxon>
        <taxon>Metazoa</taxon>
        <taxon>Ecdysozoa</taxon>
        <taxon>Arthropoda</taxon>
        <taxon>Hexapoda</taxon>
        <taxon>Insecta</taxon>
        <taxon>Pterygota</taxon>
        <taxon>Neoptera</taxon>
        <taxon>Endopterygota</taxon>
        <taxon>Lepidoptera</taxon>
        <taxon>Glossata</taxon>
        <taxon>Ditrysia</taxon>
        <taxon>Papilionoidea</taxon>
        <taxon>Papilionidae</taxon>
        <taxon>Papilioninae</taxon>
        <taxon>Iphiclides</taxon>
    </lineage>
</organism>
<feature type="region of interest" description="Disordered" evidence="1">
    <location>
        <begin position="53"/>
        <end position="91"/>
    </location>
</feature>
<dbReference type="Proteomes" id="UP000837857">
    <property type="component" value="Chromosome 2"/>
</dbReference>